<keyword evidence="1" id="KW-0614">Plasmid</keyword>
<gene>
    <name evidence="1" type="ORF">CT19425_P30289</name>
</gene>
<protein>
    <submittedName>
        <fullName evidence="1">Uncharacterized protein</fullName>
    </submittedName>
</protein>
<sequence length="88" mass="9543">MLGFFLSAWISESTSLAGLDALVDHQKGFPHAPADEDREDEAVDIVIGGKVFEHDSVPQLLLPTRQACHRKDACQACSIGISITRIVP</sequence>
<reference evidence="1 2" key="1">
    <citation type="submission" date="2018-01" db="EMBL/GenBank/DDBJ databases">
        <authorList>
            <person name="Gaut B.S."/>
            <person name="Morton B.R."/>
            <person name="Clegg M.T."/>
            <person name="Duvall M.R."/>
        </authorList>
    </citation>
    <scope>NUCLEOTIDE SEQUENCE [LARGE SCALE GENOMIC DNA]</scope>
    <source>
        <strain evidence="1">Cupriavidus taiwanensis LMG 19425</strain>
        <plasmid evidence="2">Plasmid iii</plasmid>
    </source>
</reference>
<geneLocation type="plasmid" evidence="1">
    <name>III</name>
</geneLocation>
<dbReference type="EMBL" id="LT991978">
    <property type="protein sequence ID" value="SPK77440.1"/>
    <property type="molecule type" value="Genomic_DNA"/>
</dbReference>
<accession>A0A375ITL6</accession>
<evidence type="ECO:0000313" key="2">
    <source>
        <dbReference type="Proteomes" id="UP000255505"/>
    </source>
</evidence>
<evidence type="ECO:0000313" key="1">
    <source>
        <dbReference type="EMBL" id="SPK77440.1"/>
    </source>
</evidence>
<organism evidence="1 2">
    <name type="scientific">Cupriavidus taiwanensis</name>
    <dbReference type="NCBI Taxonomy" id="164546"/>
    <lineage>
        <taxon>Bacteria</taxon>
        <taxon>Pseudomonadati</taxon>
        <taxon>Pseudomonadota</taxon>
        <taxon>Betaproteobacteria</taxon>
        <taxon>Burkholderiales</taxon>
        <taxon>Burkholderiaceae</taxon>
        <taxon>Cupriavidus</taxon>
    </lineage>
</organism>
<proteinExistence type="predicted"/>
<name>A0A375ITL6_9BURK</name>
<dbReference type="AlphaFoldDB" id="A0A375ITL6"/>
<dbReference type="Proteomes" id="UP000255505">
    <property type="component" value="Plasmid III"/>
</dbReference>